<dbReference type="InterPro" id="IPR001452">
    <property type="entry name" value="SH3_domain"/>
</dbReference>
<protein>
    <recommendedName>
        <fullName evidence="4">SH3 domain-containing protein</fullName>
    </recommendedName>
</protein>
<gene>
    <name evidence="5" type="ORF">SMN809_LOCUS82653</name>
</gene>
<keyword evidence="1 2" id="KW-0728">SH3 domain</keyword>
<evidence type="ECO:0000313" key="6">
    <source>
        <dbReference type="Proteomes" id="UP000676336"/>
    </source>
</evidence>
<dbReference type="Gene3D" id="2.30.30.40">
    <property type="entry name" value="SH3 Domains"/>
    <property type="match status" value="1"/>
</dbReference>
<dbReference type="AlphaFoldDB" id="A0A8S3JYH7"/>
<organism evidence="5 6">
    <name type="scientific">Rotaria magnacalcarata</name>
    <dbReference type="NCBI Taxonomy" id="392030"/>
    <lineage>
        <taxon>Eukaryota</taxon>
        <taxon>Metazoa</taxon>
        <taxon>Spiralia</taxon>
        <taxon>Gnathifera</taxon>
        <taxon>Rotifera</taxon>
        <taxon>Eurotatoria</taxon>
        <taxon>Bdelloidea</taxon>
        <taxon>Philodinida</taxon>
        <taxon>Philodinidae</taxon>
        <taxon>Rotaria</taxon>
    </lineage>
</organism>
<feature type="compositionally biased region" description="Polar residues" evidence="3">
    <location>
        <begin position="98"/>
        <end position="109"/>
    </location>
</feature>
<evidence type="ECO:0000256" key="3">
    <source>
        <dbReference type="SAM" id="MobiDB-lite"/>
    </source>
</evidence>
<reference evidence="5" key="1">
    <citation type="submission" date="2021-02" db="EMBL/GenBank/DDBJ databases">
        <authorList>
            <person name="Nowell W R."/>
        </authorList>
    </citation>
    <scope>NUCLEOTIDE SEQUENCE</scope>
</reference>
<dbReference type="Pfam" id="PF07653">
    <property type="entry name" value="SH3_2"/>
    <property type="match status" value="1"/>
</dbReference>
<dbReference type="SUPFAM" id="SSF50044">
    <property type="entry name" value="SH3-domain"/>
    <property type="match status" value="1"/>
</dbReference>
<dbReference type="InterPro" id="IPR040325">
    <property type="entry name" value="RIMBP1/2/3"/>
</dbReference>
<evidence type="ECO:0000313" key="5">
    <source>
        <dbReference type="EMBL" id="CAF5222042.1"/>
    </source>
</evidence>
<proteinExistence type="predicted"/>
<dbReference type="PANTHER" id="PTHR14234">
    <property type="entry name" value="RIM BINDING PROTEIN-RELATED"/>
    <property type="match status" value="1"/>
</dbReference>
<name>A0A8S3JYH7_9BILA</name>
<evidence type="ECO:0000259" key="4">
    <source>
        <dbReference type="PROSITE" id="PS50002"/>
    </source>
</evidence>
<feature type="non-terminal residue" evidence="5">
    <location>
        <position position="139"/>
    </location>
</feature>
<dbReference type="GO" id="GO:0045202">
    <property type="term" value="C:synapse"/>
    <property type="evidence" value="ECO:0007669"/>
    <property type="project" value="GOC"/>
</dbReference>
<accession>A0A8S3JYH7</accession>
<dbReference type="PROSITE" id="PS50002">
    <property type="entry name" value="SH3"/>
    <property type="match status" value="1"/>
</dbReference>
<dbReference type="GO" id="GO:0007274">
    <property type="term" value="P:neuromuscular synaptic transmission"/>
    <property type="evidence" value="ECO:0007669"/>
    <property type="project" value="TreeGrafter"/>
</dbReference>
<feature type="compositionally biased region" description="Low complexity" evidence="3">
    <location>
        <begin position="110"/>
        <end position="120"/>
    </location>
</feature>
<dbReference type="InterPro" id="IPR036028">
    <property type="entry name" value="SH3-like_dom_sf"/>
</dbReference>
<comment type="caution">
    <text evidence="5">The sequence shown here is derived from an EMBL/GenBank/DDBJ whole genome shotgun (WGS) entry which is preliminary data.</text>
</comment>
<dbReference type="Proteomes" id="UP000676336">
    <property type="component" value="Unassembled WGS sequence"/>
</dbReference>
<dbReference type="PANTHER" id="PTHR14234:SF19">
    <property type="entry name" value="RIM-BINDING PROTEIN, ISOFORM F"/>
    <property type="match status" value="1"/>
</dbReference>
<evidence type="ECO:0000256" key="1">
    <source>
        <dbReference type="ARBA" id="ARBA00022443"/>
    </source>
</evidence>
<evidence type="ECO:0000256" key="2">
    <source>
        <dbReference type="PROSITE-ProRule" id="PRU00192"/>
    </source>
</evidence>
<feature type="region of interest" description="Disordered" evidence="3">
    <location>
        <begin position="98"/>
        <end position="120"/>
    </location>
</feature>
<sequence>RFSPNDHPEIELPLKQGEYYVIYGNIDEDGFYGGRNLDGRYGLVPSNLIELVKNSNDLSESTKQSIQKLMVSKYPLDERTPPNREAMFNFDSDASIMNSSTSIPKTRTPSNSNISDITNSDLSYGKHIPHPINLHIDKF</sequence>
<feature type="non-terminal residue" evidence="5">
    <location>
        <position position="1"/>
    </location>
</feature>
<dbReference type="EMBL" id="CAJOBI010352465">
    <property type="protein sequence ID" value="CAF5222042.1"/>
    <property type="molecule type" value="Genomic_DNA"/>
</dbReference>
<feature type="domain" description="SH3" evidence="4">
    <location>
        <begin position="1"/>
        <end position="54"/>
    </location>
</feature>